<dbReference type="RefSeq" id="WP_129599267.1">
    <property type="nucleotide sequence ID" value="NZ_SBLB01000001.1"/>
</dbReference>
<comment type="caution">
    <text evidence="1">The sequence shown here is derived from an EMBL/GenBank/DDBJ whole genome shotgun (WGS) entry which is preliminary data.</text>
</comment>
<dbReference type="AlphaFoldDB" id="A0A4Q2USW9"/>
<organism evidence="1 2">
    <name type="scientific">Spirosoma sordidisoli</name>
    <dbReference type="NCBI Taxonomy" id="2502893"/>
    <lineage>
        <taxon>Bacteria</taxon>
        <taxon>Pseudomonadati</taxon>
        <taxon>Bacteroidota</taxon>
        <taxon>Cytophagia</taxon>
        <taxon>Cytophagales</taxon>
        <taxon>Cytophagaceae</taxon>
        <taxon>Spirosoma</taxon>
    </lineage>
</organism>
<evidence type="ECO:0000313" key="2">
    <source>
        <dbReference type="Proteomes" id="UP000290407"/>
    </source>
</evidence>
<name>A0A4Q2USW9_9BACT</name>
<proteinExistence type="predicted"/>
<reference evidence="1 2" key="1">
    <citation type="submission" date="2019-01" db="EMBL/GenBank/DDBJ databases">
        <title>Spirosoma flava sp. nov., a propanil-degrading bacterium isolated from herbicide-contaminated soil.</title>
        <authorList>
            <person name="Zhang L."/>
            <person name="Jiang J.-D."/>
        </authorList>
    </citation>
    <scope>NUCLEOTIDE SEQUENCE [LARGE SCALE GENOMIC DNA]</scope>
    <source>
        <strain evidence="1 2">TY50</strain>
    </source>
</reference>
<accession>A0A4Q2USW9</accession>
<dbReference type="Proteomes" id="UP000290407">
    <property type="component" value="Unassembled WGS sequence"/>
</dbReference>
<protein>
    <submittedName>
        <fullName evidence="1">Uncharacterized protein</fullName>
    </submittedName>
</protein>
<gene>
    <name evidence="1" type="ORF">EQG79_01380</name>
</gene>
<dbReference type="EMBL" id="SBLB01000001">
    <property type="protein sequence ID" value="RYC70830.1"/>
    <property type="molecule type" value="Genomic_DNA"/>
</dbReference>
<sequence>MNEPIINQRAHQIAHTFVECFRREIDPAEESNTVFLVELWLTTASDKLTGTGLQRVTQVSQKSRRIYENDFSAGHCDEVRMMIIQGLGYALLDYVQASQEEVSMYELWYDVVAAGMIYETTTDIRP</sequence>
<keyword evidence="2" id="KW-1185">Reference proteome</keyword>
<evidence type="ECO:0000313" key="1">
    <source>
        <dbReference type="EMBL" id="RYC70830.1"/>
    </source>
</evidence>